<dbReference type="PANTHER" id="PTHR45947:SF13">
    <property type="entry name" value="TRANSFERASE"/>
    <property type="match status" value="1"/>
</dbReference>
<evidence type="ECO:0000313" key="5">
    <source>
        <dbReference type="Proteomes" id="UP001058003"/>
    </source>
</evidence>
<evidence type="ECO:0000313" key="4">
    <source>
        <dbReference type="EMBL" id="UWZ54629.1"/>
    </source>
</evidence>
<proteinExistence type="predicted"/>
<dbReference type="OrthoDB" id="9787111at2"/>
<dbReference type="InterPro" id="IPR028098">
    <property type="entry name" value="Glyco_trans_4-like_N"/>
</dbReference>
<dbReference type="AlphaFoldDB" id="A0A9Q9IE42"/>
<dbReference type="EC" id="2.4.-.-" evidence="4"/>
<dbReference type="KEGG" id="daur:Daura_50870"/>
<dbReference type="Proteomes" id="UP001058003">
    <property type="component" value="Chromosome"/>
</dbReference>
<reference evidence="4" key="1">
    <citation type="submission" date="2021-04" db="EMBL/GenBank/DDBJ databases">
        <title>Dactylosporangium aurantiacum NRRL B-8018 full assembly.</title>
        <authorList>
            <person name="Hartkoorn R.C."/>
            <person name="Beaudoing E."/>
            <person name="Hot D."/>
        </authorList>
    </citation>
    <scope>NUCLEOTIDE SEQUENCE</scope>
    <source>
        <strain evidence="4">NRRL B-8018</strain>
    </source>
</reference>
<organism evidence="4 5">
    <name type="scientific">Dactylosporangium aurantiacum</name>
    <dbReference type="NCBI Taxonomy" id="35754"/>
    <lineage>
        <taxon>Bacteria</taxon>
        <taxon>Bacillati</taxon>
        <taxon>Actinomycetota</taxon>
        <taxon>Actinomycetes</taxon>
        <taxon>Micromonosporales</taxon>
        <taxon>Micromonosporaceae</taxon>
        <taxon>Dactylosporangium</taxon>
    </lineage>
</organism>
<dbReference type="GO" id="GO:0016757">
    <property type="term" value="F:glycosyltransferase activity"/>
    <property type="evidence" value="ECO:0007669"/>
    <property type="project" value="UniProtKB-KW"/>
</dbReference>
<accession>A0A9Q9IE42</accession>
<keyword evidence="2 4" id="KW-0808">Transferase</keyword>
<keyword evidence="5" id="KW-1185">Reference proteome</keyword>
<dbReference type="EMBL" id="CP073767">
    <property type="protein sequence ID" value="UWZ54629.1"/>
    <property type="molecule type" value="Genomic_DNA"/>
</dbReference>
<name>A0A9Q9IE42_9ACTN</name>
<dbReference type="SUPFAM" id="SSF53756">
    <property type="entry name" value="UDP-Glycosyltransferase/glycogen phosphorylase"/>
    <property type="match status" value="1"/>
</dbReference>
<evidence type="ECO:0000256" key="1">
    <source>
        <dbReference type="ARBA" id="ARBA00022676"/>
    </source>
</evidence>
<dbReference type="GO" id="GO:1901137">
    <property type="term" value="P:carbohydrate derivative biosynthetic process"/>
    <property type="evidence" value="ECO:0007669"/>
    <property type="project" value="UniProtKB-ARBA"/>
</dbReference>
<sequence length="383" mass="40919">MKVVVAHNRYASGAPSGENVIVDAEIAQLSTAGVSVLPFLRSSDEIGTFSTARKVLLPLSPIRNGESQRALEKLIKAEKPDVLHLHNAYPLLSPWVVRTAHSLGVPVVHTVHNYRQVCAPGLYFRDGHICTECRGKAFAVPAVRHACYRDSKAQSAVMAATLAVHRGTWRGVDRFVALTDRIAEHLRDFGVPAERITVKPNGIPDTGAATGPGEGFLYAARLTPEKGLELVLDAWRRHPDGAFGPLRIIGDGPLRPLAEAAAAERSDVSYLGVLPNPEVRAQLGAAACVIAASTWHDVLPTIVLEALCAGRPVLVTDRGGLPFLAGDAGWVVEPDPAALAGGLAEAHAGAAALAPAARRRFEEHFAPDVLIQRLIDVYRSVLR</sequence>
<gene>
    <name evidence="4" type="ORF">Daura_50870</name>
</gene>
<dbReference type="Gene3D" id="3.40.50.2000">
    <property type="entry name" value="Glycogen Phosphorylase B"/>
    <property type="match status" value="2"/>
</dbReference>
<dbReference type="RefSeq" id="WP_033360614.1">
    <property type="nucleotide sequence ID" value="NZ_CP073767.1"/>
</dbReference>
<evidence type="ECO:0000259" key="3">
    <source>
        <dbReference type="Pfam" id="PF13579"/>
    </source>
</evidence>
<dbReference type="PANTHER" id="PTHR45947">
    <property type="entry name" value="SULFOQUINOVOSYL TRANSFERASE SQD2"/>
    <property type="match status" value="1"/>
</dbReference>
<dbReference type="Pfam" id="PF13692">
    <property type="entry name" value="Glyco_trans_1_4"/>
    <property type="match status" value="1"/>
</dbReference>
<keyword evidence="1 4" id="KW-0328">Glycosyltransferase</keyword>
<feature type="domain" description="Glycosyltransferase subfamily 4-like N-terminal" evidence="3">
    <location>
        <begin position="65"/>
        <end position="202"/>
    </location>
</feature>
<evidence type="ECO:0000256" key="2">
    <source>
        <dbReference type="ARBA" id="ARBA00022679"/>
    </source>
</evidence>
<dbReference type="InterPro" id="IPR050194">
    <property type="entry name" value="Glycosyltransferase_grp1"/>
</dbReference>
<dbReference type="Pfam" id="PF13579">
    <property type="entry name" value="Glyco_trans_4_4"/>
    <property type="match status" value="1"/>
</dbReference>
<protein>
    <submittedName>
        <fullName evidence="4">Glycosyltransferase</fullName>
        <ecNumber evidence="4">2.4.-.-</ecNumber>
    </submittedName>
</protein>